<dbReference type="Proteomes" id="UP001284901">
    <property type="component" value="Unassembled WGS sequence"/>
</dbReference>
<evidence type="ECO:0000313" key="4">
    <source>
        <dbReference type="Proteomes" id="UP001288320"/>
    </source>
</evidence>
<evidence type="ECO:0000313" key="3">
    <source>
        <dbReference type="Proteomes" id="UP001284901"/>
    </source>
</evidence>
<proteinExistence type="predicted"/>
<protein>
    <submittedName>
        <fullName evidence="1">Efflux RND transporter periplasmic adaptor subunit</fullName>
    </submittedName>
</protein>
<accession>A0AAW9HKC8</accession>
<gene>
    <name evidence="1" type="ORF">R6G74_01940</name>
    <name evidence="2" type="ORF">R6P33_01750</name>
</gene>
<dbReference type="RefSeq" id="WP_087069936.1">
    <property type="nucleotide sequence ID" value="NZ_CAUPFC010000036.1"/>
</dbReference>
<dbReference type="PANTHER" id="PTHR30469">
    <property type="entry name" value="MULTIDRUG RESISTANCE PROTEIN MDTA"/>
    <property type="match status" value="1"/>
</dbReference>
<dbReference type="EMBL" id="JAWNFY010000004">
    <property type="protein sequence ID" value="MDY5145747.1"/>
    <property type="molecule type" value="Genomic_DNA"/>
</dbReference>
<dbReference type="Gene3D" id="2.40.420.20">
    <property type="match status" value="1"/>
</dbReference>
<evidence type="ECO:0000313" key="1">
    <source>
        <dbReference type="EMBL" id="MDY5140079.1"/>
    </source>
</evidence>
<keyword evidence="3" id="KW-1185">Reference proteome</keyword>
<dbReference type="GO" id="GO:0015562">
    <property type="term" value="F:efflux transmembrane transporter activity"/>
    <property type="evidence" value="ECO:0007669"/>
    <property type="project" value="TreeGrafter"/>
</dbReference>
<sequence>MKKTDTIFQVIKLLLGLVIAAALVKFAFFPSQRTSTELVAQGDFTIPTVVAMPGDIDNSLTLDATVMRNPATPVRATANGTVDVVDVKAGAVVNEGDRLLRIRHEEEKTTAATVETFEDGTEVEVPGEPYIEVSYVNVLAPVSGTVAVDVLVGQPVSIGESIGSITPATYHARVSVKPEQLYSLASLPPAGQLAVTNGPAPFDCTNLRTVTEKTGAGAGLGAKEAEARGLDGASGSVQPALICDIPAEQQVYDGSAAKLTIPGSNTTGVLTVPVSAVEGRFREGVVYLPAADGGQPTKRTVQLGVTDGRQIQITGGLEEGEEILQYVPSAQPTPDPMMGM</sequence>
<dbReference type="Gene3D" id="2.40.50.100">
    <property type="match status" value="1"/>
</dbReference>
<comment type="caution">
    <text evidence="1">The sequence shown here is derived from an EMBL/GenBank/DDBJ whole genome shotgun (WGS) entry which is preliminary data.</text>
</comment>
<evidence type="ECO:0000313" key="2">
    <source>
        <dbReference type="EMBL" id="MDY5145747.1"/>
    </source>
</evidence>
<name>A0AAW9HKC8_9ACTO</name>
<dbReference type="EMBL" id="JAWNFV010000003">
    <property type="protein sequence ID" value="MDY5140079.1"/>
    <property type="molecule type" value="Genomic_DNA"/>
</dbReference>
<reference evidence="1 3" key="1">
    <citation type="submission" date="2023-10" db="EMBL/GenBank/DDBJ databases">
        <title>Whole Genome based description of the genera Actinobaculum and Actinotignum reveals a complex phylogenetic relationship within the species included in the genus Actinotignum.</title>
        <authorList>
            <person name="Jensen C.S."/>
            <person name="Dargis R."/>
            <person name="Kemp M."/>
            <person name="Christensen J.J."/>
        </authorList>
    </citation>
    <scope>NUCLEOTIDE SEQUENCE</scope>
    <source>
        <strain evidence="2 3">SLA_B089</strain>
        <strain evidence="1">SLA_B245</strain>
    </source>
</reference>
<dbReference type="Proteomes" id="UP001288320">
    <property type="component" value="Unassembled WGS sequence"/>
</dbReference>
<dbReference type="PANTHER" id="PTHR30469:SF33">
    <property type="entry name" value="SLR1207 PROTEIN"/>
    <property type="match status" value="1"/>
</dbReference>
<dbReference type="GeneID" id="92813548"/>
<organism evidence="1 4">
    <name type="scientific">Actinotignum timonense</name>
    <dbReference type="NCBI Taxonomy" id="1870995"/>
    <lineage>
        <taxon>Bacteria</taxon>
        <taxon>Bacillati</taxon>
        <taxon>Actinomycetota</taxon>
        <taxon>Actinomycetes</taxon>
        <taxon>Actinomycetales</taxon>
        <taxon>Actinomycetaceae</taxon>
        <taxon>Actinotignum</taxon>
    </lineage>
</organism>
<dbReference type="GO" id="GO:1990281">
    <property type="term" value="C:efflux pump complex"/>
    <property type="evidence" value="ECO:0007669"/>
    <property type="project" value="TreeGrafter"/>
</dbReference>
<dbReference type="AlphaFoldDB" id="A0AAW9HKC8"/>